<reference evidence="4" key="1">
    <citation type="journal article" date="2014" name="Int. J. Syst. Evol. Microbiol.">
        <title>Complete genome sequence of Corynebacterium casei LMG S-19264T (=DSM 44701T), isolated from a smear-ripened cheese.</title>
        <authorList>
            <consortium name="US DOE Joint Genome Institute (JGI-PGF)"/>
            <person name="Walter F."/>
            <person name="Albersmeier A."/>
            <person name="Kalinowski J."/>
            <person name="Ruckert C."/>
        </authorList>
    </citation>
    <scope>NUCLEOTIDE SEQUENCE</scope>
    <source>
        <strain evidence="4">CGMCC 1.6333</strain>
    </source>
</reference>
<dbReference type="PROSITE" id="PS51186">
    <property type="entry name" value="GNAT"/>
    <property type="match status" value="1"/>
</dbReference>
<keyword evidence="2" id="KW-0012">Acyltransferase</keyword>
<keyword evidence="5" id="KW-1185">Reference proteome</keyword>
<dbReference type="PANTHER" id="PTHR43800">
    <property type="entry name" value="PEPTIDYL-LYSINE N-ACETYLTRANSFERASE YJAB"/>
    <property type="match status" value="1"/>
</dbReference>
<evidence type="ECO:0000256" key="1">
    <source>
        <dbReference type="ARBA" id="ARBA00022679"/>
    </source>
</evidence>
<protein>
    <submittedName>
        <fullName evidence="4">N-acetyltransferase</fullName>
    </submittedName>
</protein>
<dbReference type="InterPro" id="IPR016181">
    <property type="entry name" value="Acyl_CoA_acyltransferase"/>
</dbReference>
<dbReference type="OrthoDB" id="794462at2"/>
<feature type="domain" description="N-acetyltransferase" evidence="3">
    <location>
        <begin position="3"/>
        <end position="161"/>
    </location>
</feature>
<dbReference type="PANTHER" id="PTHR43800:SF1">
    <property type="entry name" value="PEPTIDYL-LYSINE N-ACETYLTRANSFERASE YJAB"/>
    <property type="match status" value="1"/>
</dbReference>
<evidence type="ECO:0000256" key="2">
    <source>
        <dbReference type="ARBA" id="ARBA00023315"/>
    </source>
</evidence>
<keyword evidence="1" id="KW-0808">Transferase</keyword>
<evidence type="ECO:0000313" key="5">
    <source>
        <dbReference type="Proteomes" id="UP000618460"/>
    </source>
</evidence>
<dbReference type="RefSeq" id="WP_117152505.1">
    <property type="nucleotide sequence ID" value="NZ_BMLG01000001.1"/>
</dbReference>
<dbReference type="CDD" id="cd04301">
    <property type="entry name" value="NAT_SF"/>
    <property type="match status" value="1"/>
</dbReference>
<evidence type="ECO:0000259" key="3">
    <source>
        <dbReference type="PROSITE" id="PS51186"/>
    </source>
</evidence>
<gene>
    <name evidence="4" type="ORF">GCM10011351_00310</name>
</gene>
<dbReference type="GO" id="GO:0016747">
    <property type="term" value="F:acyltransferase activity, transferring groups other than amino-acyl groups"/>
    <property type="evidence" value="ECO:0007669"/>
    <property type="project" value="InterPro"/>
</dbReference>
<reference evidence="4" key="2">
    <citation type="submission" date="2020-09" db="EMBL/GenBank/DDBJ databases">
        <authorList>
            <person name="Sun Q."/>
            <person name="Zhou Y."/>
        </authorList>
    </citation>
    <scope>NUCLEOTIDE SEQUENCE</scope>
    <source>
        <strain evidence="4">CGMCC 1.6333</strain>
    </source>
</reference>
<organism evidence="4 5">
    <name type="scientific">Paraliobacillus quinghaiensis</name>
    <dbReference type="NCBI Taxonomy" id="470815"/>
    <lineage>
        <taxon>Bacteria</taxon>
        <taxon>Bacillati</taxon>
        <taxon>Bacillota</taxon>
        <taxon>Bacilli</taxon>
        <taxon>Bacillales</taxon>
        <taxon>Bacillaceae</taxon>
        <taxon>Paraliobacillus</taxon>
    </lineage>
</organism>
<dbReference type="SUPFAM" id="SSF55729">
    <property type="entry name" value="Acyl-CoA N-acyltransferases (Nat)"/>
    <property type="match status" value="1"/>
</dbReference>
<dbReference type="InterPro" id="IPR000182">
    <property type="entry name" value="GNAT_dom"/>
</dbReference>
<sequence>MNVIIREMVKEDIKEVQDVAKASWNATYEGIISREIQERFLNAAYNNEMMEKRLEATILLVAEIENDIVGFANFSSIVREGKAELSAIYLKSEHQSKGIGTALLQEGVKKLENVREIYVDVEKENEAGKTFYDAKGFKTVEEFDDNFDGQILKTVRMVLKV</sequence>
<dbReference type="EMBL" id="BMLG01000001">
    <property type="protein sequence ID" value="GGM18491.1"/>
    <property type="molecule type" value="Genomic_DNA"/>
</dbReference>
<name>A0A917TCI0_9BACI</name>
<proteinExistence type="predicted"/>
<dbReference type="Proteomes" id="UP000618460">
    <property type="component" value="Unassembled WGS sequence"/>
</dbReference>
<dbReference type="Pfam" id="PF00583">
    <property type="entry name" value="Acetyltransf_1"/>
    <property type="match status" value="1"/>
</dbReference>
<comment type="caution">
    <text evidence="4">The sequence shown here is derived from an EMBL/GenBank/DDBJ whole genome shotgun (WGS) entry which is preliminary data.</text>
</comment>
<evidence type="ECO:0000313" key="4">
    <source>
        <dbReference type="EMBL" id="GGM18491.1"/>
    </source>
</evidence>
<accession>A0A917TCI0</accession>
<dbReference type="AlphaFoldDB" id="A0A917TCI0"/>
<dbReference type="Gene3D" id="3.40.630.30">
    <property type="match status" value="1"/>
</dbReference>